<feature type="region of interest" description="Disordered" evidence="1">
    <location>
        <begin position="496"/>
        <end position="520"/>
    </location>
</feature>
<feature type="transmembrane region" description="Helical" evidence="2">
    <location>
        <begin position="410"/>
        <end position="427"/>
    </location>
</feature>
<feature type="transmembrane region" description="Helical" evidence="2">
    <location>
        <begin position="527"/>
        <end position="549"/>
    </location>
</feature>
<keyword evidence="6" id="KW-1185">Reference proteome</keyword>
<comment type="caution">
    <text evidence="5">The sequence shown here is derived from an EMBL/GenBank/DDBJ whole genome shotgun (WGS) entry which is preliminary data.</text>
</comment>
<dbReference type="Pfam" id="PF01970">
    <property type="entry name" value="TctA"/>
    <property type="match status" value="1"/>
</dbReference>
<evidence type="ECO:0000259" key="4">
    <source>
        <dbReference type="Pfam" id="PF07331"/>
    </source>
</evidence>
<dbReference type="PANTHER" id="PTHR35342:SF5">
    <property type="entry name" value="TRICARBOXYLIC TRANSPORT PROTEIN"/>
    <property type="match status" value="1"/>
</dbReference>
<dbReference type="Proteomes" id="UP000249915">
    <property type="component" value="Unassembled WGS sequence"/>
</dbReference>
<proteinExistence type="predicted"/>
<dbReference type="PANTHER" id="PTHR35342">
    <property type="entry name" value="TRICARBOXYLIC TRANSPORT PROTEIN"/>
    <property type="match status" value="1"/>
</dbReference>
<evidence type="ECO:0000313" key="5">
    <source>
        <dbReference type="EMBL" id="PXY27873.1"/>
    </source>
</evidence>
<dbReference type="Pfam" id="PF07331">
    <property type="entry name" value="TctB"/>
    <property type="match status" value="1"/>
</dbReference>
<feature type="transmembrane region" description="Helical" evidence="2">
    <location>
        <begin position="319"/>
        <end position="342"/>
    </location>
</feature>
<keyword evidence="2" id="KW-0472">Membrane</keyword>
<dbReference type="AlphaFoldDB" id="A0A2V4B1F1"/>
<protein>
    <submittedName>
        <fullName evidence="5">Uncharacterized protein</fullName>
    </submittedName>
</protein>
<feature type="transmembrane region" description="Helical" evidence="2">
    <location>
        <begin position="255"/>
        <end position="277"/>
    </location>
</feature>
<feature type="compositionally biased region" description="Low complexity" evidence="1">
    <location>
        <begin position="496"/>
        <end position="509"/>
    </location>
</feature>
<dbReference type="EMBL" id="MASW01000002">
    <property type="protein sequence ID" value="PXY27873.1"/>
    <property type="molecule type" value="Genomic_DNA"/>
</dbReference>
<evidence type="ECO:0000259" key="3">
    <source>
        <dbReference type="Pfam" id="PF01970"/>
    </source>
</evidence>
<feature type="transmembrane region" description="Helical" evidence="2">
    <location>
        <begin position="463"/>
        <end position="484"/>
    </location>
</feature>
<dbReference type="InterPro" id="IPR009936">
    <property type="entry name" value="DUF1468"/>
</dbReference>
<gene>
    <name evidence="5" type="ORF">BAY60_16045</name>
</gene>
<name>A0A2V4B1F1_9PSEU</name>
<dbReference type="RefSeq" id="WP_112281889.1">
    <property type="nucleotide sequence ID" value="NZ_MASW01000002.1"/>
</dbReference>
<evidence type="ECO:0000256" key="1">
    <source>
        <dbReference type="SAM" id="MobiDB-lite"/>
    </source>
</evidence>
<feature type="transmembrane region" description="Helical" evidence="2">
    <location>
        <begin position="641"/>
        <end position="663"/>
    </location>
</feature>
<feature type="transmembrane region" description="Helical" evidence="2">
    <location>
        <begin position="107"/>
        <end position="133"/>
    </location>
</feature>
<feature type="transmembrane region" description="Helical" evidence="2">
    <location>
        <begin position="354"/>
        <end position="378"/>
    </location>
</feature>
<dbReference type="InterPro" id="IPR002823">
    <property type="entry name" value="DUF112_TM"/>
</dbReference>
<evidence type="ECO:0000256" key="2">
    <source>
        <dbReference type="SAM" id="Phobius"/>
    </source>
</evidence>
<feature type="transmembrane region" description="Helical" evidence="2">
    <location>
        <begin position="385"/>
        <end position="404"/>
    </location>
</feature>
<keyword evidence="2" id="KW-0812">Transmembrane</keyword>
<feature type="transmembrane region" description="Helical" evidence="2">
    <location>
        <begin position="145"/>
        <end position="162"/>
    </location>
</feature>
<organism evidence="5 6">
    <name type="scientific">Prauserella muralis</name>
    <dbReference type="NCBI Taxonomy" id="588067"/>
    <lineage>
        <taxon>Bacteria</taxon>
        <taxon>Bacillati</taxon>
        <taxon>Actinomycetota</taxon>
        <taxon>Actinomycetes</taxon>
        <taxon>Pseudonocardiales</taxon>
        <taxon>Pseudonocardiaceae</taxon>
        <taxon>Prauserella</taxon>
    </lineage>
</organism>
<feature type="transmembrane region" description="Helical" evidence="2">
    <location>
        <begin position="29"/>
        <end position="52"/>
    </location>
</feature>
<reference evidence="5 6" key="1">
    <citation type="submission" date="2016-07" db="EMBL/GenBank/DDBJ databases">
        <title>Draft genome sequence of Prauserella muralis DSM 45305, isolated from a mould-covered wall in an indoor environment.</title>
        <authorList>
            <person name="Ruckert C."/>
            <person name="Albersmeier A."/>
            <person name="Jiang C.-L."/>
            <person name="Jiang Y."/>
            <person name="Kalinowski J."/>
            <person name="Schneider O."/>
            <person name="Winkler A."/>
            <person name="Zotchev S.B."/>
        </authorList>
    </citation>
    <scope>NUCLEOTIDE SEQUENCE [LARGE SCALE GENOMIC DNA]</scope>
    <source>
        <strain evidence="5 6">DSM 45305</strain>
    </source>
</reference>
<feature type="transmembrane region" description="Helical" evidence="2">
    <location>
        <begin position="168"/>
        <end position="189"/>
    </location>
</feature>
<feature type="transmembrane region" description="Helical" evidence="2">
    <location>
        <begin position="598"/>
        <end position="629"/>
    </location>
</feature>
<feature type="transmembrane region" description="Helical" evidence="2">
    <location>
        <begin position="201"/>
        <end position="222"/>
    </location>
</feature>
<feature type="transmembrane region" description="Helical" evidence="2">
    <location>
        <begin position="59"/>
        <end position="82"/>
    </location>
</feature>
<feature type="transmembrane region" description="Helical" evidence="2">
    <location>
        <begin position="434"/>
        <end position="451"/>
    </location>
</feature>
<keyword evidence="2" id="KW-1133">Transmembrane helix</keyword>
<dbReference type="OrthoDB" id="9781349at2"/>
<sequence length="675" mass="69781">MLDAALSALGALLDPTTLAFLVAGVLAGLVIGIIPGLGGTGAVAILLPFVFIIEPHQALALIIGAVAVVHTSDTISSVLIGIPGSASATVLMLDGHEMAKRGQGARALAIAFLASMAGGLLGAVGLTLSIPLARPLVLNFGSPELFMLTVLGISLAALLSRGNMLKGLVAGAFGLLLGEIGAAPAAADYRFTFGTLFLNEGLDLVAVALGIFGIAEVVSLVARKTSIASGSGIGSGWGTGLRDVLRHWTHVLRGAFVGIWAGVLPGVGATAGTWMAYGQARATARRKGKNKFGKGDPRGIIAPESANNSVEAGDLIPTLLFGIPGGAPAALLLGALLVFGIEPGPRMITDHLDIIYTIVWSFALASVIGAALCFLCSFPLAKLSFVRFPVLAGGLVVILFTSGFQESQQIAVLQIMLVLGAIGWLMKSTGFPRAPFLIGFVLSVPLERYYYLTANLYSFSDWALRPGVLVMAAVLVIPLVLAAVRWAKARTARTAARPSAGAQSPAGDTPADEDDSDADGTAAPPGWTVAVTGGFLVVFVGGFLLAQGYSEKARLVPTLVCLLGAALAALALAVQVYRRRGTPPDETQAKAWRAELGWVARAFAWLVGFVVLVYVLGLLLAALVFVPVFLWRVAQLRPHVIATYTAVLLGVLLLLQGFADIALPVGYLTPAILVA</sequence>
<feature type="domain" description="DUF112" evidence="3">
    <location>
        <begin position="18"/>
        <end position="437"/>
    </location>
</feature>
<feature type="domain" description="DUF1468" evidence="4">
    <location>
        <begin position="532"/>
        <end position="654"/>
    </location>
</feature>
<feature type="transmembrane region" description="Helical" evidence="2">
    <location>
        <begin position="555"/>
        <end position="577"/>
    </location>
</feature>
<accession>A0A2V4B1F1</accession>
<evidence type="ECO:0000313" key="6">
    <source>
        <dbReference type="Proteomes" id="UP000249915"/>
    </source>
</evidence>